<name>A0A4Y2EQI3_ARAVE</name>
<proteinExistence type="predicted"/>
<dbReference type="EMBL" id="BGPR01093252">
    <property type="protein sequence ID" value="GBM30276.1"/>
    <property type="molecule type" value="Genomic_DNA"/>
</dbReference>
<evidence type="ECO:0000313" key="2">
    <source>
        <dbReference type="Proteomes" id="UP000499080"/>
    </source>
</evidence>
<accession>A0A4Y2EQI3</accession>
<comment type="caution">
    <text evidence="1">The sequence shown here is derived from an EMBL/GenBank/DDBJ whole genome shotgun (WGS) entry which is preliminary data.</text>
</comment>
<organism evidence="1 2">
    <name type="scientific">Araneus ventricosus</name>
    <name type="common">Orbweaver spider</name>
    <name type="synonym">Epeira ventricosa</name>
    <dbReference type="NCBI Taxonomy" id="182803"/>
    <lineage>
        <taxon>Eukaryota</taxon>
        <taxon>Metazoa</taxon>
        <taxon>Ecdysozoa</taxon>
        <taxon>Arthropoda</taxon>
        <taxon>Chelicerata</taxon>
        <taxon>Arachnida</taxon>
        <taxon>Araneae</taxon>
        <taxon>Araneomorphae</taxon>
        <taxon>Entelegynae</taxon>
        <taxon>Araneoidea</taxon>
        <taxon>Araneidae</taxon>
        <taxon>Araneus</taxon>
    </lineage>
</organism>
<feature type="non-terminal residue" evidence="1">
    <location>
        <position position="76"/>
    </location>
</feature>
<protein>
    <submittedName>
        <fullName evidence="1">Uncharacterized protein</fullName>
    </submittedName>
</protein>
<dbReference type="Proteomes" id="UP000499080">
    <property type="component" value="Unassembled WGS sequence"/>
</dbReference>
<gene>
    <name evidence="1" type="ORF">AVEN_14153_1</name>
</gene>
<dbReference type="AlphaFoldDB" id="A0A4Y2EQI3"/>
<evidence type="ECO:0000313" key="1">
    <source>
        <dbReference type="EMBL" id="GBM30276.1"/>
    </source>
</evidence>
<keyword evidence="2" id="KW-1185">Reference proteome</keyword>
<sequence>MSFIRKECFWGESTVVIESISHNEKDIDESKELIEDLDIALDLEFEGGLATDAMCHFAYAENNSMNNINETMMKIR</sequence>
<reference evidence="1 2" key="1">
    <citation type="journal article" date="2019" name="Sci. Rep.">
        <title>Orb-weaving spider Araneus ventricosus genome elucidates the spidroin gene catalogue.</title>
        <authorList>
            <person name="Kono N."/>
            <person name="Nakamura H."/>
            <person name="Ohtoshi R."/>
            <person name="Moran D.A.P."/>
            <person name="Shinohara A."/>
            <person name="Yoshida Y."/>
            <person name="Fujiwara M."/>
            <person name="Mori M."/>
            <person name="Tomita M."/>
            <person name="Arakawa K."/>
        </authorList>
    </citation>
    <scope>NUCLEOTIDE SEQUENCE [LARGE SCALE GENOMIC DNA]</scope>
</reference>